<keyword evidence="11" id="KW-0269">Exonuclease</keyword>
<keyword evidence="7" id="KW-0479">Metal-binding</keyword>
<feature type="region of interest" description="Disordered" evidence="21">
    <location>
        <begin position="1"/>
        <end position="27"/>
    </location>
</feature>
<dbReference type="PANTHER" id="PTHR42705:SF2">
    <property type="entry name" value="BIFUNCTIONAL NON-HOMOLOGOUS END JOINING PROTEIN LIGD"/>
    <property type="match status" value="1"/>
</dbReference>
<comment type="caution">
    <text evidence="23">The sequence shown here is derived from an EMBL/GenBank/DDBJ whole genome shotgun (WGS) entry which is preliminary data.</text>
</comment>
<keyword evidence="15" id="KW-0233">DNA recombination</keyword>
<evidence type="ECO:0000256" key="6">
    <source>
        <dbReference type="ARBA" id="ARBA00022722"/>
    </source>
</evidence>
<dbReference type="RefSeq" id="WP_163043380.1">
    <property type="nucleotide sequence ID" value="NZ_JAAAMJ010000004.1"/>
</dbReference>
<keyword evidence="8" id="KW-0547">Nucleotide-binding</keyword>
<evidence type="ECO:0000259" key="22">
    <source>
        <dbReference type="PROSITE" id="PS50160"/>
    </source>
</evidence>
<comment type="cofactor">
    <cofactor evidence="1">
        <name>Mn(2+)</name>
        <dbReference type="ChEBI" id="CHEBI:29035"/>
    </cofactor>
</comment>
<dbReference type="InterPro" id="IPR033651">
    <property type="entry name" value="PaeLigD_Pol-like"/>
</dbReference>
<dbReference type="SUPFAM" id="SSF56091">
    <property type="entry name" value="DNA ligase/mRNA capping enzyme, catalytic domain"/>
    <property type="match status" value="1"/>
</dbReference>
<dbReference type="InterPro" id="IPR012340">
    <property type="entry name" value="NA-bd_OB-fold"/>
</dbReference>
<dbReference type="GO" id="GO:0006281">
    <property type="term" value="P:DNA repair"/>
    <property type="evidence" value="ECO:0007669"/>
    <property type="project" value="UniProtKB-KW"/>
</dbReference>
<evidence type="ECO:0000256" key="12">
    <source>
        <dbReference type="ARBA" id="ARBA00022840"/>
    </source>
</evidence>
<dbReference type="Gene3D" id="3.30.1490.70">
    <property type="match status" value="1"/>
</dbReference>
<dbReference type="CDD" id="cd07906">
    <property type="entry name" value="Adenylation_DNA_ligase_LigD_LigC"/>
    <property type="match status" value="1"/>
</dbReference>
<dbReference type="Pfam" id="PF04679">
    <property type="entry name" value="DNA_ligase_A_C"/>
    <property type="match status" value="1"/>
</dbReference>
<dbReference type="CDD" id="cd07971">
    <property type="entry name" value="OBF_DNA_ligase_LigD"/>
    <property type="match status" value="1"/>
</dbReference>
<dbReference type="InterPro" id="IPR014144">
    <property type="entry name" value="LigD_PE_domain"/>
</dbReference>
<name>A0A6L9MFJ5_9HYPH</name>
<keyword evidence="4" id="KW-0808">Transferase</keyword>
<evidence type="ECO:0000256" key="15">
    <source>
        <dbReference type="ARBA" id="ARBA00023172"/>
    </source>
</evidence>
<evidence type="ECO:0000256" key="9">
    <source>
        <dbReference type="ARBA" id="ARBA00022763"/>
    </source>
</evidence>
<feature type="domain" description="ATP-dependent DNA ligase family profile" evidence="22">
    <location>
        <begin position="354"/>
        <end position="467"/>
    </location>
</feature>
<dbReference type="EC" id="6.5.1.1" evidence="2"/>
<evidence type="ECO:0000256" key="11">
    <source>
        <dbReference type="ARBA" id="ARBA00022839"/>
    </source>
</evidence>
<dbReference type="Pfam" id="PF01068">
    <property type="entry name" value="DNA_ligase_A_M"/>
    <property type="match status" value="1"/>
</dbReference>
<dbReference type="SUPFAM" id="SSF50249">
    <property type="entry name" value="Nucleic acid-binding proteins"/>
    <property type="match status" value="1"/>
</dbReference>
<evidence type="ECO:0000256" key="5">
    <source>
        <dbReference type="ARBA" id="ARBA00022695"/>
    </source>
</evidence>
<keyword evidence="16" id="KW-0234">DNA repair</keyword>
<keyword evidence="14" id="KW-0238">DNA-binding</keyword>
<keyword evidence="18" id="KW-0511">Multifunctional enzyme</keyword>
<dbReference type="GO" id="GO:0003677">
    <property type="term" value="F:DNA binding"/>
    <property type="evidence" value="ECO:0007669"/>
    <property type="project" value="UniProtKB-KW"/>
</dbReference>
<comment type="catalytic activity">
    <reaction evidence="20">
        <text>ATP + (deoxyribonucleotide)n-3'-hydroxyl + 5'-phospho-(deoxyribonucleotide)m = (deoxyribonucleotide)n+m + AMP + diphosphate.</text>
        <dbReference type="EC" id="6.5.1.1"/>
    </reaction>
</comment>
<dbReference type="InterPro" id="IPR014146">
    <property type="entry name" value="LigD_ligase_dom"/>
</dbReference>
<dbReference type="Pfam" id="PF13298">
    <property type="entry name" value="LigD_N"/>
    <property type="match status" value="1"/>
</dbReference>
<dbReference type="InterPro" id="IPR012310">
    <property type="entry name" value="DNA_ligase_ATP-dep_cent"/>
</dbReference>
<organism evidence="23 24">
    <name type="scientific">Aurantimonas aggregata</name>
    <dbReference type="NCBI Taxonomy" id="2047720"/>
    <lineage>
        <taxon>Bacteria</taxon>
        <taxon>Pseudomonadati</taxon>
        <taxon>Pseudomonadota</taxon>
        <taxon>Alphaproteobacteria</taxon>
        <taxon>Hyphomicrobiales</taxon>
        <taxon>Aurantimonadaceae</taxon>
        <taxon>Aurantimonas</taxon>
    </lineage>
</organism>
<dbReference type="InterPro" id="IPR014145">
    <property type="entry name" value="LigD_pol_dom"/>
</dbReference>
<keyword evidence="6" id="KW-0540">Nuclease</keyword>
<dbReference type="GO" id="GO:0006310">
    <property type="term" value="P:DNA recombination"/>
    <property type="evidence" value="ECO:0007669"/>
    <property type="project" value="UniProtKB-KW"/>
</dbReference>
<evidence type="ECO:0000256" key="2">
    <source>
        <dbReference type="ARBA" id="ARBA00012727"/>
    </source>
</evidence>
<dbReference type="GO" id="GO:0003910">
    <property type="term" value="F:DNA ligase (ATP) activity"/>
    <property type="evidence" value="ECO:0007669"/>
    <property type="project" value="UniProtKB-EC"/>
</dbReference>
<keyword evidence="3 23" id="KW-0436">Ligase</keyword>
<evidence type="ECO:0000256" key="14">
    <source>
        <dbReference type="ARBA" id="ARBA00023125"/>
    </source>
</evidence>
<feature type="compositionally biased region" description="Basic and acidic residues" evidence="21">
    <location>
        <begin position="551"/>
        <end position="563"/>
    </location>
</feature>
<keyword evidence="5" id="KW-0548">Nucleotidyltransferase</keyword>
<evidence type="ECO:0000256" key="20">
    <source>
        <dbReference type="ARBA" id="ARBA00034003"/>
    </source>
</evidence>
<keyword evidence="17" id="KW-0464">Manganese</keyword>
<evidence type="ECO:0000256" key="10">
    <source>
        <dbReference type="ARBA" id="ARBA00022801"/>
    </source>
</evidence>
<dbReference type="GO" id="GO:0003887">
    <property type="term" value="F:DNA-directed DNA polymerase activity"/>
    <property type="evidence" value="ECO:0007669"/>
    <property type="project" value="UniProtKB-KW"/>
</dbReference>
<evidence type="ECO:0000256" key="18">
    <source>
        <dbReference type="ARBA" id="ARBA00023268"/>
    </source>
</evidence>
<dbReference type="NCBIfam" id="TIGR02776">
    <property type="entry name" value="NHEJ_ligase_prk"/>
    <property type="match status" value="1"/>
</dbReference>
<dbReference type="Gene3D" id="2.40.50.140">
    <property type="entry name" value="Nucleic acid-binding proteins"/>
    <property type="match status" value="1"/>
</dbReference>
<dbReference type="CDD" id="cd04862">
    <property type="entry name" value="PaeLigD_Pol_like"/>
    <property type="match status" value="1"/>
</dbReference>
<dbReference type="GO" id="GO:0005524">
    <property type="term" value="F:ATP binding"/>
    <property type="evidence" value="ECO:0007669"/>
    <property type="project" value="UniProtKB-KW"/>
</dbReference>
<dbReference type="InterPro" id="IPR052171">
    <property type="entry name" value="NHEJ_LigD"/>
</dbReference>
<evidence type="ECO:0000256" key="8">
    <source>
        <dbReference type="ARBA" id="ARBA00022741"/>
    </source>
</evidence>
<dbReference type="InterPro" id="IPR014143">
    <property type="entry name" value="NHEJ_ligase_prk"/>
</dbReference>
<protein>
    <recommendedName>
        <fullName evidence="2">DNA ligase (ATP)</fullName>
        <ecNumber evidence="2">6.5.1.1</ecNumber>
    </recommendedName>
    <alternativeName>
        <fullName evidence="19">NHEJ DNA polymerase</fullName>
    </alternativeName>
</protein>
<keyword evidence="9" id="KW-0227">DNA damage</keyword>
<feature type="compositionally biased region" description="Basic and acidic residues" evidence="21">
    <location>
        <begin position="12"/>
        <end position="25"/>
    </location>
</feature>
<dbReference type="AlphaFoldDB" id="A0A6L9MFJ5"/>
<evidence type="ECO:0000256" key="7">
    <source>
        <dbReference type="ARBA" id="ARBA00022723"/>
    </source>
</evidence>
<dbReference type="Proteomes" id="UP000476332">
    <property type="component" value="Unassembled WGS sequence"/>
</dbReference>
<dbReference type="NCBIfam" id="NF004628">
    <property type="entry name" value="PRK05972.1"/>
    <property type="match status" value="1"/>
</dbReference>
<dbReference type="PANTHER" id="PTHR42705">
    <property type="entry name" value="BIFUNCTIONAL NON-HOMOLOGOUS END JOINING PROTEIN LIGD"/>
    <property type="match status" value="1"/>
</dbReference>
<evidence type="ECO:0000256" key="3">
    <source>
        <dbReference type="ARBA" id="ARBA00022598"/>
    </source>
</evidence>
<evidence type="ECO:0000256" key="4">
    <source>
        <dbReference type="ARBA" id="ARBA00022679"/>
    </source>
</evidence>
<evidence type="ECO:0000256" key="1">
    <source>
        <dbReference type="ARBA" id="ARBA00001936"/>
    </source>
</evidence>
<keyword evidence="12" id="KW-0067">ATP-binding</keyword>
<evidence type="ECO:0000313" key="23">
    <source>
        <dbReference type="EMBL" id="NDV86624.1"/>
    </source>
</evidence>
<dbReference type="Gene3D" id="3.90.920.10">
    <property type="entry name" value="DNA primase, PRIM domain"/>
    <property type="match status" value="1"/>
</dbReference>
<dbReference type="PROSITE" id="PS50160">
    <property type="entry name" value="DNA_LIGASE_A3"/>
    <property type="match status" value="1"/>
</dbReference>
<dbReference type="NCBIfam" id="TIGR02778">
    <property type="entry name" value="ligD_pol"/>
    <property type="match status" value="1"/>
</dbReference>
<dbReference type="Gene3D" id="3.30.470.30">
    <property type="entry name" value="DNA ligase/mRNA capping enzyme"/>
    <property type="match status" value="1"/>
</dbReference>
<evidence type="ECO:0000313" key="24">
    <source>
        <dbReference type="Proteomes" id="UP000476332"/>
    </source>
</evidence>
<dbReference type="InterPro" id="IPR012309">
    <property type="entry name" value="DNA_ligase_ATP-dep_C"/>
</dbReference>
<evidence type="ECO:0000256" key="13">
    <source>
        <dbReference type="ARBA" id="ARBA00022932"/>
    </source>
</evidence>
<sequence length="881" mass="97110">MAGRSDALLDTYRQKRDFSKTKEPSGSEAAAKAADGLFFCIQKHDATRLHYDFRIEWEGVLKSWAVTKGPSLDPADKRLAVRTEDHPMGYGTFEGTIPKGEYGGGTVMLWDQGTWEPLEDADEGLAKGNLKMHVMGERLRGNWALIRMKPRPGEKRENWLLIKEKDDAVDRRRNLLSDETSIKTGRTMAAIAKGVDVWDNARDDDAAEPAPKPAAKGRRKATAPKAAAAEKPTKSAAASKKKKPAGKPLPLPRFVAPQLATLVDEAPDGRDWLHEMKYDGYRVMIAAGGGEVRCFTRNEKDWTDRFAPIAEAARTLDCRNALIDGEIVAFDDNGGTDFSTLQNNLSDGGPLACFCFDLLTLDGEDLRSRPLTERKAMLRDLIERTGSETLLYSDHVTGNGPAVHDKICRAGHEGIIAKRADAPYRSGRTRGWLKVKCSRRQEFVIGGFRPSDKRGRPFASILLGVMEDGKLTYRGRVGTGFDEANMADLAERFAAHKRMTSPFTTLPTDVRRGSRFVEPVLVAEVEFAEITADGSIRHGVFKGLREDKEAGDVVDENPQREGKAASARRRAGEDAAKAAPAELGQAPDNVAGVRLTHPERVVFAGQGVTKGDLALYYEKVADRMLAHAGGRPLSLVRCPQGGQKRCFFQKHDTGGFPEAVKTVPIPEKDGGTEHYLTVTDAAGLVGAVQMNTLEFHIWGSRNDRLEKPDRLIFDLDPDEGLDFEDVKAASFDLRDRLEALGLKSFAMVTGGKGVHVVVPLDRRQGWEEVKAFAKAFAVRQAEDEPDRFVATMSKAKRKGRIFIDWLRNERGSTAIAPYSSRSREGAPVATPVTWDELATLSVVNGFDINAVIARLDEPDPWADYADVRQSLTKKIRDKFGV</sequence>
<evidence type="ECO:0000256" key="16">
    <source>
        <dbReference type="ARBA" id="ARBA00023204"/>
    </source>
</evidence>
<keyword evidence="13" id="KW-0239">DNA-directed DNA polymerase</keyword>
<reference evidence="23 24" key="1">
    <citation type="submission" date="2020-01" db="EMBL/GenBank/DDBJ databases">
        <title>Genomes of bacteria type strains.</title>
        <authorList>
            <person name="Chen J."/>
            <person name="Zhu S."/>
            <person name="Chen J."/>
        </authorList>
    </citation>
    <scope>NUCLEOTIDE SEQUENCE [LARGE SCALE GENOMIC DNA]</scope>
    <source>
        <strain evidence="23 24">KCTC 52919</strain>
    </source>
</reference>
<evidence type="ECO:0000256" key="19">
    <source>
        <dbReference type="ARBA" id="ARBA00029943"/>
    </source>
</evidence>
<evidence type="ECO:0000256" key="21">
    <source>
        <dbReference type="SAM" id="MobiDB-lite"/>
    </source>
</evidence>
<keyword evidence="24" id="KW-1185">Reference proteome</keyword>
<accession>A0A6L9MFJ5</accession>
<dbReference type="GO" id="GO:0046872">
    <property type="term" value="F:metal ion binding"/>
    <property type="evidence" value="ECO:0007669"/>
    <property type="project" value="UniProtKB-KW"/>
</dbReference>
<dbReference type="NCBIfam" id="TIGR02779">
    <property type="entry name" value="NHEJ_ligase_lig"/>
    <property type="match status" value="1"/>
</dbReference>
<dbReference type="Pfam" id="PF21686">
    <property type="entry name" value="LigD_Prim-Pol"/>
    <property type="match status" value="1"/>
</dbReference>
<keyword evidence="10" id="KW-0378">Hydrolase</keyword>
<proteinExistence type="predicted"/>
<feature type="region of interest" description="Disordered" evidence="21">
    <location>
        <begin position="551"/>
        <end position="584"/>
    </location>
</feature>
<evidence type="ECO:0000256" key="17">
    <source>
        <dbReference type="ARBA" id="ARBA00023211"/>
    </source>
</evidence>
<dbReference type="NCBIfam" id="TIGR02777">
    <property type="entry name" value="LigD_PE_dom"/>
    <property type="match status" value="1"/>
</dbReference>
<feature type="region of interest" description="Disordered" evidence="21">
    <location>
        <begin position="202"/>
        <end position="252"/>
    </location>
</feature>
<feature type="compositionally biased region" description="Low complexity" evidence="21">
    <location>
        <begin position="223"/>
        <end position="238"/>
    </location>
</feature>
<dbReference type="GO" id="GO:0004527">
    <property type="term" value="F:exonuclease activity"/>
    <property type="evidence" value="ECO:0007669"/>
    <property type="project" value="UniProtKB-KW"/>
</dbReference>
<gene>
    <name evidence="23" type="primary">ligD</name>
    <name evidence="23" type="ORF">GTW51_07915</name>
</gene>
<dbReference type="EMBL" id="JAAAMJ010000004">
    <property type="protein sequence ID" value="NDV86624.1"/>
    <property type="molecule type" value="Genomic_DNA"/>
</dbReference>